<accession>A0ABC8UJZ9</accession>
<evidence type="ECO:0000313" key="2">
    <source>
        <dbReference type="Proteomes" id="UP001642360"/>
    </source>
</evidence>
<keyword evidence="2" id="KW-1185">Reference proteome</keyword>
<sequence>MVGISRREVQLVVPNVGRREVQLAIFDFDRSVMQQPGSDMQYPVSVVQQPVSDVGRCEVPQDLASDFRPLHQDHASGSSSLLCCDGVFKKGDAVVGVILKDSNGFMVDGIAKRILCCDGVFKKGDAVVGVILKDSNGFMVDGIAKRIPAVSNFYSEAAVVKEACLLVSAFWAS</sequence>
<dbReference type="EMBL" id="CAUOFW020007999">
    <property type="protein sequence ID" value="CAK9181341.1"/>
    <property type="molecule type" value="Genomic_DNA"/>
</dbReference>
<organism evidence="1 2">
    <name type="scientific">Ilex paraguariensis</name>
    <name type="common">yerba mate</name>
    <dbReference type="NCBI Taxonomy" id="185542"/>
    <lineage>
        <taxon>Eukaryota</taxon>
        <taxon>Viridiplantae</taxon>
        <taxon>Streptophyta</taxon>
        <taxon>Embryophyta</taxon>
        <taxon>Tracheophyta</taxon>
        <taxon>Spermatophyta</taxon>
        <taxon>Magnoliopsida</taxon>
        <taxon>eudicotyledons</taxon>
        <taxon>Gunneridae</taxon>
        <taxon>Pentapetalae</taxon>
        <taxon>asterids</taxon>
        <taxon>campanulids</taxon>
        <taxon>Aquifoliales</taxon>
        <taxon>Aquifoliaceae</taxon>
        <taxon>Ilex</taxon>
    </lineage>
</organism>
<dbReference type="Proteomes" id="UP001642360">
    <property type="component" value="Unassembled WGS sequence"/>
</dbReference>
<protein>
    <submittedName>
        <fullName evidence="1">Uncharacterized protein</fullName>
    </submittedName>
</protein>
<reference evidence="1 2" key="1">
    <citation type="submission" date="2024-02" db="EMBL/GenBank/DDBJ databases">
        <authorList>
            <person name="Vignale AGUSTIN F."/>
            <person name="Sosa J E."/>
            <person name="Modenutti C."/>
        </authorList>
    </citation>
    <scope>NUCLEOTIDE SEQUENCE [LARGE SCALE GENOMIC DNA]</scope>
</reference>
<evidence type="ECO:0000313" key="1">
    <source>
        <dbReference type="EMBL" id="CAK9181341.1"/>
    </source>
</evidence>
<gene>
    <name evidence="1" type="ORF">ILEXP_LOCUS51392</name>
</gene>
<name>A0ABC8UJZ9_9AQUA</name>
<comment type="caution">
    <text evidence="1">The sequence shown here is derived from an EMBL/GenBank/DDBJ whole genome shotgun (WGS) entry which is preliminary data.</text>
</comment>
<dbReference type="AlphaFoldDB" id="A0ABC8UJZ9"/>
<proteinExistence type="predicted"/>